<keyword evidence="1" id="KW-0732">Signal</keyword>
<dbReference type="InterPro" id="IPR051043">
    <property type="entry name" value="Sulfatase_Mod_Factor_Kinase"/>
</dbReference>
<dbReference type="InterPro" id="IPR042095">
    <property type="entry name" value="SUMF_sf"/>
</dbReference>
<evidence type="ECO:0000313" key="3">
    <source>
        <dbReference type="EMBL" id="MER7186454.1"/>
    </source>
</evidence>
<dbReference type="PANTHER" id="PTHR23150">
    <property type="entry name" value="SULFATASE MODIFYING FACTOR 1, 2"/>
    <property type="match status" value="1"/>
</dbReference>
<dbReference type="InterPro" id="IPR005532">
    <property type="entry name" value="SUMF_dom"/>
</dbReference>
<evidence type="ECO:0000259" key="2">
    <source>
        <dbReference type="Pfam" id="PF03781"/>
    </source>
</evidence>
<proteinExistence type="predicted"/>
<dbReference type="PROSITE" id="PS51318">
    <property type="entry name" value="TAT"/>
    <property type="match status" value="1"/>
</dbReference>
<dbReference type="InterPro" id="IPR006311">
    <property type="entry name" value="TAT_signal"/>
</dbReference>
<organism evidence="3 4">
    <name type="scientific">Streptomyces hyaluromycini</name>
    <dbReference type="NCBI Taxonomy" id="1377993"/>
    <lineage>
        <taxon>Bacteria</taxon>
        <taxon>Bacillati</taxon>
        <taxon>Actinomycetota</taxon>
        <taxon>Actinomycetes</taxon>
        <taxon>Kitasatosporales</taxon>
        <taxon>Streptomycetaceae</taxon>
        <taxon>Streptomyces</taxon>
    </lineage>
</organism>
<feature type="signal peptide" evidence="1">
    <location>
        <begin position="1"/>
        <end position="36"/>
    </location>
</feature>
<evidence type="ECO:0000256" key="1">
    <source>
        <dbReference type="SAM" id="SignalP"/>
    </source>
</evidence>
<protein>
    <submittedName>
        <fullName evidence="3">Formylglycine-generating enzyme family protein</fullName>
    </submittedName>
</protein>
<dbReference type="RefSeq" id="WP_350790145.1">
    <property type="nucleotide sequence ID" value="NZ_JBEPEK010000596.1"/>
</dbReference>
<dbReference type="PANTHER" id="PTHR23150:SF19">
    <property type="entry name" value="FORMYLGLYCINE-GENERATING ENZYME"/>
    <property type="match status" value="1"/>
</dbReference>
<dbReference type="EMBL" id="JBEPEK010000596">
    <property type="protein sequence ID" value="MER7186454.1"/>
    <property type="molecule type" value="Genomic_DNA"/>
</dbReference>
<dbReference type="Proteomes" id="UP001474181">
    <property type="component" value="Unassembled WGS sequence"/>
</dbReference>
<dbReference type="Pfam" id="PF03781">
    <property type="entry name" value="FGE-sulfatase"/>
    <property type="match status" value="2"/>
</dbReference>
<feature type="domain" description="Sulfatase-modifying factor enzyme-like" evidence="2">
    <location>
        <begin position="76"/>
        <end position="179"/>
    </location>
</feature>
<dbReference type="InterPro" id="IPR016187">
    <property type="entry name" value="CTDL_fold"/>
</dbReference>
<name>A0ABV1XBN1_9ACTN</name>
<sequence length="344" mass="35856">MTVVPPLQQPVGRRTLLQLAGAGAAASLLGAAPATAADSVAVAGQTLVPAPADPDFVFTADLSNTTGAGEAAPIDSAYWLGAYQVTNAQYAAFLDTDAGAGHTVPSYWDDGTVPAGREQHPVLEVALADAEAFCDWLTGQADGWTFRLPAEAEWESAARGPDSYAYPWGDTAGTAYTDSVLTSNYNYNAVCAAYYLANYGSTEATYDNPESTRYGESELVSEILTVTATGGVTGWIDHDTWTGFVYTDLFDALMATGGLTSAVGAYPDGVSVYGAYDMAGNCFEWTSSVVTATNGQEAGLDVNAVRGGSWYATGRSCTTHYRGEGRDGSGGYPTVGFRVAADQD</sequence>
<dbReference type="SUPFAM" id="SSF56436">
    <property type="entry name" value="C-type lectin-like"/>
    <property type="match status" value="1"/>
</dbReference>
<accession>A0ABV1XBN1</accession>
<gene>
    <name evidence="3" type="ORF">ABT404_44530</name>
</gene>
<feature type="domain" description="Sulfatase-modifying factor enzyme-like" evidence="2">
    <location>
        <begin position="246"/>
        <end position="340"/>
    </location>
</feature>
<evidence type="ECO:0000313" key="4">
    <source>
        <dbReference type="Proteomes" id="UP001474181"/>
    </source>
</evidence>
<dbReference type="Gene3D" id="3.90.1580.10">
    <property type="entry name" value="paralog of FGE (formylglycine-generating enzyme)"/>
    <property type="match status" value="1"/>
</dbReference>
<feature type="chain" id="PRO_5046671235" evidence="1">
    <location>
        <begin position="37"/>
        <end position="344"/>
    </location>
</feature>
<keyword evidence="4" id="KW-1185">Reference proteome</keyword>
<reference evidence="3 4" key="1">
    <citation type="submission" date="2024-06" db="EMBL/GenBank/DDBJ databases">
        <title>The Natural Products Discovery Center: Release of the First 8490 Sequenced Strains for Exploring Actinobacteria Biosynthetic Diversity.</title>
        <authorList>
            <person name="Kalkreuter E."/>
            <person name="Kautsar S.A."/>
            <person name="Yang D."/>
            <person name="Bader C.D."/>
            <person name="Teijaro C.N."/>
            <person name="Fluegel L."/>
            <person name="Davis C.M."/>
            <person name="Simpson J.R."/>
            <person name="Lauterbach L."/>
            <person name="Steele A.D."/>
            <person name="Gui C."/>
            <person name="Meng S."/>
            <person name="Li G."/>
            <person name="Viehrig K."/>
            <person name="Ye F."/>
            <person name="Su P."/>
            <person name="Kiefer A.F."/>
            <person name="Nichols A."/>
            <person name="Cepeda A.J."/>
            <person name="Yan W."/>
            <person name="Fan B."/>
            <person name="Jiang Y."/>
            <person name="Adhikari A."/>
            <person name="Zheng C.-J."/>
            <person name="Schuster L."/>
            <person name="Cowan T.M."/>
            <person name="Smanski M.J."/>
            <person name="Chevrette M.G."/>
            <person name="De Carvalho L.P.S."/>
            <person name="Shen B."/>
        </authorList>
    </citation>
    <scope>NUCLEOTIDE SEQUENCE [LARGE SCALE GENOMIC DNA]</scope>
    <source>
        <strain evidence="3 4">NPDC000234</strain>
    </source>
</reference>
<comment type="caution">
    <text evidence="3">The sequence shown here is derived from an EMBL/GenBank/DDBJ whole genome shotgun (WGS) entry which is preliminary data.</text>
</comment>